<dbReference type="CDD" id="cd06170">
    <property type="entry name" value="LuxR_C_like"/>
    <property type="match status" value="1"/>
</dbReference>
<gene>
    <name evidence="5" type="ORF">SAMN04488026_10542</name>
</gene>
<protein>
    <submittedName>
        <fullName evidence="5">Regulatory protein, luxR family</fullName>
    </submittedName>
</protein>
<dbReference type="EMBL" id="FNEK01000054">
    <property type="protein sequence ID" value="SDK78521.1"/>
    <property type="molecule type" value="Genomic_DNA"/>
</dbReference>
<evidence type="ECO:0000256" key="2">
    <source>
        <dbReference type="ARBA" id="ARBA00023125"/>
    </source>
</evidence>
<proteinExistence type="predicted"/>
<dbReference type="GO" id="GO:0003677">
    <property type="term" value="F:DNA binding"/>
    <property type="evidence" value="ECO:0007669"/>
    <property type="project" value="UniProtKB-KW"/>
</dbReference>
<name>A0A1G9ER47_9RHOB</name>
<keyword evidence="6" id="KW-1185">Reference proteome</keyword>
<evidence type="ECO:0000256" key="3">
    <source>
        <dbReference type="ARBA" id="ARBA00023163"/>
    </source>
</evidence>
<dbReference type="STRING" id="571298.SAMN04488026_10542"/>
<dbReference type="PANTHER" id="PTHR43214">
    <property type="entry name" value="TWO-COMPONENT RESPONSE REGULATOR"/>
    <property type="match status" value="1"/>
</dbReference>
<evidence type="ECO:0000256" key="1">
    <source>
        <dbReference type="ARBA" id="ARBA00023015"/>
    </source>
</evidence>
<dbReference type="InterPro" id="IPR016032">
    <property type="entry name" value="Sig_transdc_resp-reg_C-effctor"/>
</dbReference>
<dbReference type="PROSITE" id="PS50043">
    <property type="entry name" value="HTH_LUXR_2"/>
    <property type="match status" value="1"/>
</dbReference>
<dbReference type="AlphaFoldDB" id="A0A1G9ER47"/>
<dbReference type="PANTHER" id="PTHR43214:SF24">
    <property type="entry name" value="TRANSCRIPTIONAL REGULATORY PROTEIN NARL-RELATED"/>
    <property type="match status" value="1"/>
</dbReference>
<dbReference type="InterPro" id="IPR000792">
    <property type="entry name" value="Tscrpt_reg_LuxR_C"/>
</dbReference>
<dbReference type="Gene3D" id="1.25.40.10">
    <property type="entry name" value="Tetratricopeptide repeat domain"/>
    <property type="match status" value="1"/>
</dbReference>
<dbReference type="SUPFAM" id="SSF48452">
    <property type="entry name" value="TPR-like"/>
    <property type="match status" value="1"/>
</dbReference>
<reference evidence="5 6" key="1">
    <citation type="submission" date="2016-10" db="EMBL/GenBank/DDBJ databases">
        <authorList>
            <person name="de Groot N.N."/>
        </authorList>
    </citation>
    <scope>NUCLEOTIDE SEQUENCE [LARGE SCALE GENOMIC DNA]</scope>
    <source>
        <strain evidence="5 6">DSM 25294</strain>
    </source>
</reference>
<feature type="domain" description="HTH luxR-type" evidence="4">
    <location>
        <begin position="466"/>
        <end position="531"/>
    </location>
</feature>
<dbReference type="SMART" id="SM00421">
    <property type="entry name" value="HTH_LUXR"/>
    <property type="match status" value="1"/>
</dbReference>
<dbReference type="Pfam" id="PF00196">
    <property type="entry name" value="GerE"/>
    <property type="match status" value="1"/>
</dbReference>
<dbReference type="InterPro" id="IPR036388">
    <property type="entry name" value="WH-like_DNA-bd_sf"/>
</dbReference>
<keyword evidence="1" id="KW-0805">Transcription regulation</keyword>
<evidence type="ECO:0000259" key="4">
    <source>
        <dbReference type="PROSITE" id="PS50043"/>
    </source>
</evidence>
<evidence type="ECO:0000313" key="5">
    <source>
        <dbReference type="EMBL" id="SDK78521.1"/>
    </source>
</evidence>
<dbReference type="RefSeq" id="WP_093161333.1">
    <property type="nucleotide sequence ID" value="NZ_FNEK01000054.1"/>
</dbReference>
<dbReference type="Pfam" id="PF17874">
    <property type="entry name" value="TPR_MalT"/>
    <property type="match status" value="1"/>
</dbReference>
<dbReference type="Gene3D" id="1.10.10.10">
    <property type="entry name" value="Winged helix-like DNA-binding domain superfamily/Winged helix DNA-binding domain"/>
    <property type="match status" value="1"/>
</dbReference>
<keyword evidence="2" id="KW-0238">DNA-binding</keyword>
<dbReference type="OrthoDB" id="8337506at2"/>
<sequence length="540" mass="60685">MQREYHFDRETSPENWRVAMQGSGPRGNVRVPAASSYPGGGRIDRGLALAFTLAKHGRVAEARQVFGRVETGFEGQAEQPEKWRAEFVLVDAHIRAYEGRTLSSADIDNLKRTLEVADRQDYIGQGLALNQLCLAYVHSGHLDRAQEYGESAIRLYHQGDAELGSLHLLAHLGQIKLMRGDLEGAAAEYTALEERLSGLPFADTALLAVSRALRSEVAYETNELEESRALLESAIDSIEEDDAWLDVRAAAYRVRIRLALSRFGLPGALTELSRCEHAAEKRAMPRLLRLVKFERIRALTLCDELDGAQKIMRSIGIEPQKLEWHDENDWVFRQGSAAVAISRWLVRTRRARDALVLLEPVEDSAIRRGQLLTLAKLRVIRAEAHWRLNQKSDATSAIVSAVRLLGQQPFRRFILDEGPEVFRIVQAVLDGERLSSPLDRQHRTRFAELAHYFAVQTPDRRRNDAPSTGSPSTSAGYQKYLELLTIGLSNKEIARTMGVSVNTVKYHLKAIFADLRVSNRTQAVAEASRLKIIDRHHPDK</sequence>
<dbReference type="GO" id="GO:0006355">
    <property type="term" value="P:regulation of DNA-templated transcription"/>
    <property type="evidence" value="ECO:0007669"/>
    <property type="project" value="InterPro"/>
</dbReference>
<dbReference type="InterPro" id="IPR011990">
    <property type="entry name" value="TPR-like_helical_dom_sf"/>
</dbReference>
<dbReference type="InterPro" id="IPR039420">
    <property type="entry name" value="WalR-like"/>
</dbReference>
<dbReference type="Proteomes" id="UP000199382">
    <property type="component" value="Unassembled WGS sequence"/>
</dbReference>
<evidence type="ECO:0000313" key="6">
    <source>
        <dbReference type="Proteomes" id="UP000199382"/>
    </source>
</evidence>
<dbReference type="SUPFAM" id="SSF46894">
    <property type="entry name" value="C-terminal effector domain of the bipartite response regulators"/>
    <property type="match status" value="1"/>
</dbReference>
<organism evidence="5 6">
    <name type="scientific">Aliiruegeria lutimaris</name>
    <dbReference type="NCBI Taxonomy" id="571298"/>
    <lineage>
        <taxon>Bacteria</taxon>
        <taxon>Pseudomonadati</taxon>
        <taxon>Pseudomonadota</taxon>
        <taxon>Alphaproteobacteria</taxon>
        <taxon>Rhodobacterales</taxon>
        <taxon>Roseobacteraceae</taxon>
        <taxon>Aliiruegeria</taxon>
    </lineage>
</organism>
<keyword evidence="3" id="KW-0804">Transcription</keyword>
<accession>A0A1G9ER47</accession>
<dbReference type="InterPro" id="IPR041617">
    <property type="entry name" value="TPR_MalT"/>
</dbReference>